<dbReference type="Pfam" id="PF00249">
    <property type="entry name" value="Myb_DNA-binding"/>
    <property type="match status" value="2"/>
</dbReference>
<reference evidence="7 8" key="1">
    <citation type="submission" date="2019-01" db="EMBL/GenBank/DDBJ databases">
        <title>Sequencing of cultivated peanut Arachis hypogaea provides insights into genome evolution and oil improvement.</title>
        <authorList>
            <person name="Chen X."/>
        </authorList>
    </citation>
    <scope>NUCLEOTIDE SEQUENCE [LARGE SCALE GENOMIC DNA]</scope>
    <source>
        <strain evidence="8">cv. Fuhuasheng</strain>
        <tissue evidence="7">Leaves</tissue>
    </source>
</reference>
<dbReference type="CDD" id="cd00167">
    <property type="entry name" value="SANT"/>
    <property type="match status" value="2"/>
</dbReference>
<proteinExistence type="predicted"/>
<evidence type="ECO:0000256" key="4">
    <source>
        <dbReference type="ARBA" id="ARBA00023242"/>
    </source>
</evidence>
<keyword evidence="4" id="KW-0539">Nucleus</keyword>
<evidence type="ECO:0000256" key="3">
    <source>
        <dbReference type="ARBA" id="ARBA00023163"/>
    </source>
</evidence>
<name>A0A444YZG6_ARAHY</name>
<dbReference type="EMBL" id="SDMP01000015">
    <property type="protein sequence ID" value="RYR07332.1"/>
    <property type="molecule type" value="Genomic_DNA"/>
</dbReference>
<accession>A0A444YZG6</accession>
<dbReference type="GO" id="GO:0003677">
    <property type="term" value="F:DNA binding"/>
    <property type="evidence" value="ECO:0007669"/>
    <property type="project" value="InterPro"/>
</dbReference>
<keyword evidence="2" id="KW-0805">Transcription regulation</keyword>
<sequence length="214" mass="24727">MNMLELIPNVGAHPQPQPQVWTWEENKAFESVITSYFQDALHNHWEAMAARLPGRTRAQLQERFQKLMNDISAIHNGYPTNTPLINAASDNMTIMMEHNPLSIPIINPPPPLPPYSTDHQHHREEVLPAAEEEVVPTAQEEAAPTKTGYHWTEDEHRLFIRGYQEEGSHWKRISKYYVKTKTSSQIASHAQKHFKHQEELAKGKKLRKSIFDII</sequence>
<feature type="domain" description="HTH myb-type" evidence="6">
    <location>
        <begin position="143"/>
        <end position="198"/>
    </location>
</feature>
<dbReference type="PROSITE" id="PS50090">
    <property type="entry name" value="MYB_LIKE"/>
    <property type="match status" value="2"/>
</dbReference>
<dbReference type="STRING" id="3818.A0A444YZG6"/>
<evidence type="ECO:0000259" key="5">
    <source>
        <dbReference type="PROSITE" id="PS50090"/>
    </source>
</evidence>
<dbReference type="Proteomes" id="UP000289738">
    <property type="component" value="Chromosome B05"/>
</dbReference>
<comment type="caution">
    <text evidence="7">The sequence shown here is derived from an EMBL/GenBank/DDBJ whole genome shotgun (WGS) entry which is preliminary data.</text>
</comment>
<keyword evidence="8" id="KW-1185">Reference proteome</keyword>
<organism evidence="7 8">
    <name type="scientific">Arachis hypogaea</name>
    <name type="common">Peanut</name>
    <dbReference type="NCBI Taxonomy" id="3818"/>
    <lineage>
        <taxon>Eukaryota</taxon>
        <taxon>Viridiplantae</taxon>
        <taxon>Streptophyta</taxon>
        <taxon>Embryophyta</taxon>
        <taxon>Tracheophyta</taxon>
        <taxon>Spermatophyta</taxon>
        <taxon>Magnoliopsida</taxon>
        <taxon>eudicotyledons</taxon>
        <taxon>Gunneridae</taxon>
        <taxon>Pentapetalae</taxon>
        <taxon>rosids</taxon>
        <taxon>fabids</taxon>
        <taxon>Fabales</taxon>
        <taxon>Fabaceae</taxon>
        <taxon>Papilionoideae</taxon>
        <taxon>50 kb inversion clade</taxon>
        <taxon>dalbergioids sensu lato</taxon>
        <taxon>Dalbergieae</taxon>
        <taxon>Pterocarpus clade</taxon>
        <taxon>Arachis</taxon>
    </lineage>
</organism>
<dbReference type="InterPro" id="IPR017930">
    <property type="entry name" value="Myb_dom"/>
</dbReference>
<comment type="subcellular location">
    <subcellularLocation>
        <location evidence="1">Nucleus</location>
    </subcellularLocation>
</comment>
<evidence type="ECO:0000313" key="8">
    <source>
        <dbReference type="Proteomes" id="UP000289738"/>
    </source>
</evidence>
<dbReference type="SUPFAM" id="SSF46689">
    <property type="entry name" value="Homeodomain-like"/>
    <property type="match status" value="2"/>
</dbReference>
<gene>
    <name evidence="7" type="ORF">Ahy_B05g074664</name>
</gene>
<dbReference type="PANTHER" id="PTHR44042:SF15">
    <property type="entry name" value="DUPLICATED HOMEODOMAIN-LIKE SUPERFAMILY PROTEIN"/>
    <property type="match status" value="1"/>
</dbReference>
<dbReference type="InterPro" id="IPR006447">
    <property type="entry name" value="Myb_dom_plants"/>
</dbReference>
<dbReference type="NCBIfam" id="TIGR01557">
    <property type="entry name" value="myb_SHAQKYF"/>
    <property type="match status" value="1"/>
</dbReference>
<protein>
    <submittedName>
        <fullName evidence="7">Uncharacterized protein</fullName>
    </submittedName>
</protein>
<dbReference type="Gene3D" id="1.10.10.60">
    <property type="entry name" value="Homeodomain-like"/>
    <property type="match status" value="2"/>
</dbReference>
<dbReference type="SMART" id="SM00717">
    <property type="entry name" value="SANT"/>
    <property type="match status" value="2"/>
</dbReference>
<evidence type="ECO:0000313" key="7">
    <source>
        <dbReference type="EMBL" id="RYR07332.1"/>
    </source>
</evidence>
<dbReference type="PROSITE" id="PS51294">
    <property type="entry name" value="HTH_MYB"/>
    <property type="match status" value="1"/>
</dbReference>
<dbReference type="GO" id="GO:0005634">
    <property type="term" value="C:nucleus"/>
    <property type="evidence" value="ECO:0007669"/>
    <property type="project" value="UniProtKB-SubCell"/>
</dbReference>
<evidence type="ECO:0000256" key="1">
    <source>
        <dbReference type="ARBA" id="ARBA00004123"/>
    </source>
</evidence>
<dbReference type="PANTHER" id="PTHR44042">
    <property type="entry name" value="DUPLICATED HOMEODOMAIN-LIKE SUPERFAMILY PROTEIN-RELATED"/>
    <property type="match status" value="1"/>
</dbReference>
<feature type="domain" description="Myb-like" evidence="5">
    <location>
        <begin position="151"/>
        <end position="194"/>
    </location>
</feature>
<dbReference type="InterPro" id="IPR009057">
    <property type="entry name" value="Homeodomain-like_sf"/>
</dbReference>
<evidence type="ECO:0000256" key="2">
    <source>
        <dbReference type="ARBA" id="ARBA00023015"/>
    </source>
</evidence>
<feature type="domain" description="Myb-like" evidence="5">
    <location>
        <begin position="13"/>
        <end position="68"/>
    </location>
</feature>
<evidence type="ECO:0000259" key="6">
    <source>
        <dbReference type="PROSITE" id="PS51294"/>
    </source>
</evidence>
<dbReference type="AlphaFoldDB" id="A0A444YZG6"/>
<dbReference type="InterPro" id="IPR001005">
    <property type="entry name" value="SANT/Myb"/>
</dbReference>
<keyword evidence="3" id="KW-0804">Transcription</keyword>